<dbReference type="OrthoDB" id="7635433at2759"/>
<organism evidence="2 3">
    <name type="scientific">Melipona quadrifasciata</name>
    <dbReference type="NCBI Taxonomy" id="166423"/>
    <lineage>
        <taxon>Eukaryota</taxon>
        <taxon>Metazoa</taxon>
        <taxon>Ecdysozoa</taxon>
        <taxon>Arthropoda</taxon>
        <taxon>Hexapoda</taxon>
        <taxon>Insecta</taxon>
        <taxon>Pterygota</taxon>
        <taxon>Neoptera</taxon>
        <taxon>Endopterygota</taxon>
        <taxon>Hymenoptera</taxon>
        <taxon>Apocrita</taxon>
        <taxon>Aculeata</taxon>
        <taxon>Apoidea</taxon>
        <taxon>Anthophila</taxon>
        <taxon>Apidae</taxon>
        <taxon>Melipona</taxon>
    </lineage>
</organism>
<accession>A0A0M9A743</accession>
<dbReference type="AlphaFoldDB" id="A0A0M9A743"/>
<sequence>MYISPVKELKDAKDRNVAPAGGHVKFSRQCRDAATYLSISDRFHDFHGSYVPVGKYRAILPRRVISVIEVEKEKPALATEFNGETELRGGGVLDAEKGHRELAGTRDDKLVAGRCEEATEVETHHQQTAATTMGVAEDETPSSLTSHPNPNVNNSNQEGTCQNCDVLLLR</sequence>
<gene>
    <name evidence="2" type="ORF">WN51_10606</name>
</gene>
<feature type="compositionally biased region" description="Polar residues" evidence="1">
    <location>
        <begin position="141"/>
        <end position="159"/>
    </location>
</feature>
<feature type="region of interest" description="Disordered" evidence="1">
    <location>
        <begin position="120"/>
        <end position="159"/>
    </location>
</feature>
<dbReference type="EMBL" id="KQ435728">
    <property type="protein sequence ID" value="KOX77816.1"/>
    <property type="molecule type" value="Genomic_DNA"/>
</dbReference>
<reference evidence="2 3" key="1">
    <citation type="submission" date="2015-07" db="EMBL/GenBank/DDBJ databases">
        <title>The genome of Melipona quadrifasciata.</title>
        <authorList>
            <person name="Pan H."/>
            <person name="Kapheim K."/>
        </authorList>
    </citation>
    <scope>NUCLEOTIDE SEQUENCE [LARGE SCALE GENOMIC DNA]</scope>
    <source>
        <strain evidence="2">0111107301</strain>
        <tissue evidence="2">Whole body</tissue>
    </source>
</reference>
<name>A0A0M9A743_9HYME</name>
<evidence type="ECO:0000313" key="3">
    <source>
        <dbReference type="Proteomes" id="UP000053105"/>
    </source>
</evidence>
<evidence type="ECO:0000313" key="2">
    <source>
        <dbReference type="EMBL" id="KOX77816.1"/>
    </source>
</evidence>
<evidence type="ECO:0000256" key="1">
    <source>
        <dbReference type="SAM" id="MobiDB-lite"/>
    </source>
</evidence>
<keyword evidence="3" id="KW-1185">Reference proteome</keyword>
<proteinExistence type="predicted"/>
<dbReference type="Proteomes" id="UP000053105">
    <property type="component" value="Unassembled WGS sequence"/>
</dbReference>
<protein>
    <submittedName>
        <fullName evidence="2">Uncharacterized protein</fullName>
    </submittedName>
</protein>